<name>A0ABZ1Z5Y6_9NOCA</name>
<reference evidence="1" key="1">
    <citation type="submission" date="2022-10" db="EMBL/GenBank/DDBJ databases">
        <title>The complete genomes of actinobacterial strains from the NBC collection.</title>
        <authorList>
            <person name="Joergensen T.S."/>
            <person name="Alvarez Arevalo M."/>
            <person name="Sterndorff E.B."/>
            <person name="Faurdal D."/>
            <person name="Vuksanovic O."/>
            <person name="Mourched A.-S."/>
            <person name="Charusanti P."/>
            <person name="Shaw S."/>
            <person name="Blin K."/>
            <person name="Weber T."/>
        </authorList>
    </citation>
    <scope>NUCLEOTIDE SEQUENCE</scope>
    <source>
        <strain evidence="1">NBC_01482</strain>
    </source>
</reference>
<keyword evidence="2" id="KW-1185">Reference proteome</keyword>
<organism evidence="1 2">
    <name type="scientific">Nocardia vinacea</name>
    <dbReference type="NCBI Taxonomy" id="96468"/>
    <lineage>
        <taxon>Bacteria</taxon>
        <taxon>Bacillati</taxon>
        <taxon>Actinomycetota</taxon>
        <taxon>Actinomycetes</taxon>
        <taxon>Mycobacteriales</taxon>
        <taxon>Nocardiaceae</taxon>
        <taxon>Nocardia</taxon>
    </lineage>
</organism>
<accession>A0ABZ1Z5Y6</accession>
<protein>
    <submittedName>
        <fullName evidence="1">DUF116 domain-containing protein</fullName>
    </submittedName>
</protein>
<proteinExistence type="predicted"/>
<dbReference type="EMBL" id="CP109441">
    <property type="protein sequence ID" value="WUV50673.1"/>
    <property type="molecule type" value="Genomic_DNA"/>
</dbReference>
<dbReference type="Proteomes" id="UP001432062">
    <property type="component" value="Chromosome"/>
</dbReference>
<evidence type="ECO:0000313" key="2">
    <source>
        <dbReference type="Proteomes" id="UP001432062"/>
    </source>
</evidence>
<dbReference type="RefSeq" id="WP_327095340.1">
    <property type="nucleotide sequence ID" value="NZ_CP109149.1"/>
</dbReference>
<evidence type="ECO:0000313" key="1">
    <source>
        <dbReference type="EMBL" id="WUV50673.1"/>
    </source>
</evidence>
<gene>
    <name evidence="1" type="ORF">OG563_22215</name>
</gene>
<sequence>MRPTPTAIGYLRQDVSGDAMDWDIAQIRKLATRYGYDLAEIVRLEGAGTHILAALRKVIRETEAEAVIMPNLAHLDDRPEELVRACDVITVNPTNTYARRAYPGECVWAD</sequence>